<protein>
    <submittedName>
        <fullName evidence="3">Uncharacterized protein</fullName>
    </submittedName>
</protein>
<accession>A0A9P4VNI4</accession>
<evidence type="ECO:0000313" key="3">
    <source>
        <dbReference type="EMBL" id="KAF2837763.1"/>
    </source>
</evidence>
<feature type="compositionally biased region" description="Polar residues" evidence="1">
    <location>
        <begin position="133"/>
        <end position="146"/>
    </location>
</feature>
<feature type="compositionally biased region" description="Low complexity" evidence="1">
    <location>
        <begin position="77"/>
        <end position="131"/>
    </location>
</feature>
<dbReference type="Proteomes" id="UP000799429">
    <property type="component" value="Unassembled WGS sequence"/>
</dbReference>
<reference evidence="3" key="1">
    <citation type="journal article" date="2020" name="Stud. Mycol.">
        <title>101 Dothideomycetes genomes: a test case for predicting lifestyles and emergence of pathogens.</title>
        <authorList>
            <person name="Haridas S."/>
            <person name="Albert R."/>
            <person name="Binder M."/>
            <person name="Bloem J."/>
            <person name="Labutti K."/>
            <person name="Salamov A."/>
            <person name="Andreopoulos B."/>
            <person name="Baker S."/>
            <person name="Barry K."/>
            <person name="Bills G."/>
            <person name="Bluhm B."/>
            <person name="Cannon C."/>
            <person name="Castanera R."/>
            <person name="Culley D."/>
            <person name="Daum C."/>
            <person name="Ezra D."/>
            <person name="Gonzalez J."/>
            <person name="Henrissat B."/>
            <person name="Kuo A."/>
            <person name="Liang C."/>
            <person name="Lipzen A."/>
            <person name="Lutzoni F."/>
            <person name="Magnuson J."/>
            <person name="Mondo S."/>
            <person name="Nolan M."/>
            <person name="Ohm R."/>
            <person name="Pangilinan J."/>
            <person name="Park H.-J."/>
            <person name="Ramirez L."/>
            <person name="Alfaro M."/>
            <person name="Sun H."/>
            <person name="Tritt A."/>
            <person name="Yoshinaga Y."/>
            <person name="Zwiers L.-H."/>
            <person name="Turgeon B."/>
            <person name="Goodwin S."/>
            <person name="Spatafora J."/>
            <person name="Crous P."/>
            <person name="Grigoriev I."/>
        </authorList>
    </citation>
    <scope>NUCLEOTIDE SEQUENCE</scope>
    <source>
        <strain evidence="3">CBS 101060</strain>
    </source>
</reference>
<keyword evidence="4" id="KW-1185">Reference proteome</keyword>
<evidence type="ECO:0000313" key="4">
    <source>
        <dbReference type="Proteomes" id="UP000799429"/>
    </source>
</evidence>
<organism evidence="3 4">
    <name type="scientific">Patellaria atrata CBS 101060</name>
    <dbReference type="NCBI Taxonomy" id="1346257"/>
    <lineage>
        <taxon>Eukaryota</taxon>
        <taxon>Fungi</taxon>
        <taxon>Dikarya</taxon>
        <taxon>Ascomycota</taxon>
        <taxon>Pezizomycotina</taxon>
        <taxon>Dothideomycetes</taxon>
        <taxon>Dothideomycetes incertae sedis</taxon>
        <taxon>Patellariales</taxon>
        <taxon>Patellariaceae</taxon>
        <taxon>Patellaria</taxon>
    </lineage>
</organism>
<sequence>MDALCFSFFFGFVLRHTLLATNLPYQIIFNTLHSETQSILHTTHPTSSTLTFDFNLNSLNPPTNKNLMRGAYQPLNTPSKPQTSQASSSSSSTSTMTSQNTQTAQTTIISPTSSTTSTPSSSRVSSRAPSPTRIPTSRPISPLSLTSPMTLDYHENNYSRPEVCGRSICWGVPRGARAGWS</sequence>
<proteinExistence type="predicted"/>
<dbReference type="AlphaFoldDB" id="A0A9P4VNI4"/>
<keyword evidence="2" id="KW-0732">Signal</keyword>
<feature type="chain" id="PRO_5040401222" evidence="2">
    <location>
        <begin position="21"/>
        <end position="181"/>
    </location>
</feature>
<evidence type="ECO:0000256" key="1">
    <source>
        <dbReference type="SAM" id="MobiDB-lite"/>
    </source>
</evidence>
<name>A0A9P4VNI4_9PEZI</name>
<comment type="caution">
    <text evidence="3">The sequence shown here is derived from an EMBL/GenBank/DDBJ whole genome shotgun (WGS) entry which is preliminary data.</text>
</comment>
<evidence type="ECO:0000256" key="2">
    <source>
        <dbReference type="SAM" id="SignalP"/>
    </source>
</evidence>
<gene>
    <name evidence="3" type="ORF">M501DRAFT_994994</name>
</gene>
<feature type="region of interest" description="Disordered" evidence="1">
    <location>
        <begin position="63"/>
        <end position="146"/>
    </location>
</feature>
<feature type="signal peptide" evidence="2">
    <location>
        <begin position="1"/>
        <end position="20"/>
    </location>
</feature>
<dbReference type="EMBL" id="MU006098">
    <property type="protein sequence ID" value="KAF2837763.1"/>
    <property type="molecule type" value="Genomic_DNA"/>
</dbReference>